<dbReference type="PANTHER" id="PTHR19051">
    <property type="entry name" value="KERATIN-ASSOCIATED PROTEIN"/>
    <property type="match status" value="1"/>
</dbReference>
<protein>
    <submittedName>
        <fullName evidence="1">Uncharacterized protein</fullName>
    </submittedName>
</protein>
<dbReference type="VEuPathDB" id="TrichDB:TVAGG3_0101150"/>
<organism evidence="1 2">
    <name type="scientific">Trichomonas vaginalis (strain ATCC PRA-98 / G3)</name>
    <dbReference type="NCBI Taxonomy" id="412133"/>
    <lineage>
        <taxon>Eukaryota</taxon>
        <taxon>Metamonada</taxon>
        <taxon>Parabasalia</taxon>
        <taxon>Trichomonadida</taxon>
        <taxon>Trichomonadidae</taxon>
        <taxon>Trichomonas</taxon>
    </lineage>
</organism>
<dbReference type="Pfam" id="PF12789">
    <property type="entry name" value="PTR"/>
    <property type="match status" value="2"/>
</dbReference>
<dbReference type="AlphaFoldDB" id="A2FLJ7"/>
<dbReference type="Proteomes" id="UP000001542">
    <property type="component" value="Unassembled WGS sequence"/>
</dbReference>
<evidence type="ECO:0000313" key="2">
    <source>
        <dbReference type="Proteomes" id="UP000001542"/>
    </source>
</evidence>
<proteinExistence type="predicted"/>
<accession>A2FLJ7</accession>
<evidence type="ECO:0000313" key="1">
    <source>
        <dbReference type="EMBL" id="EAX94211.1"/>
    </source>
</evidence>
<sequence>MVKSKITVEDAIKNKADVNHMHPELNQEIVNLRRDLITEHNDINSLQTSLDSKADMNHTHNSFTTVRADDIILNFDLGSSAPLENPSTSVKDTLNSLDSKCTNIEGHVKNFETYELPALLDKKADKEHTHEFFTTIRADEIILNWAIASSSMRDEDMCTNLRDMVVDLANKTDKIYVDEELNRYDTKALSYTEEAKEWVDENYVKKSEVNDAVNGKINERFSNIDSLIVNDIQLHHQLPGQKNAEYNNLTNILDGFDEFRTNATNAIASMKN</sequence>
<gene>
    <name evidence="1" type="ORF">TVAG_360570</name>
</gene>
<reference evidence="1" key="1">
    <citation type="submission" date="2006-10" db="EMBL/GenBank/DDBJ databases">
        <authorList>
            <person name="Amadeo P."/>
            <person name="Zhao Q."/>
            <person name="Wortman J."/>
            <person name="Fraser-Liggett C."/>
            <person name="Carlton J."/>
        </authorList>
    </citation>
    <scope>NUCLEOTIDE SEQUENCE</scope>
    <source>
        <strain evidence="1">G3</strain>
    </source>
</reference>
<name>A2FLJ7_TRIV3</name>
<dbReference type="RefSeq" id="XP_001307141.1">
    <property type="nucleotide sequence ID" value="XM_001307140.1"/>
</dbReference>
<reference evidence="1" key="2">
    <citation type="journal article" date="2007" name="Science">
        <title>Draft genome sequence of the sexually transmitted pathogen Trichomonas vaginalis.</title>
        <authorList>
            <person name="Carlton J.M."/>
            <person name="Hirt R.P."/>
            <person name="Silva J.C."/>
            <person name="Delcher A.L."/>
            <person name="Schatz M."/>
            <person name="Zhao Q."/>
            <person name="Wortman J.R."/>
            <person name="Bidwell S.L."/>
            <person name="Alsmark U.C.M."/>
            <person name="Besteiro S."/>
            <person name="Sicheritz-Ponten T."/>
            <person name="Noel C.J."/>
            <person name="Dacks J.B."/>
            <person name="Foster P.G."/>
            <person name="Simillion C."/>
            <person name="Van de Peer Y."/>
            <person name="Miranda-Saavedra D."/>
            <person name="Barton G.J."/>
            <person name="Westrop G.D."/>
            <person name="Mueller S."/>
            <person name="Dessi D."/>
            <person name="Fiori P.L."/>
            <person name="Ren Q."/>
            <person name="Paulsen I."/>
            <person name="Zhang H."/>
            <person name="Bastida-Corcuera F.D."/>
            <person name="Simoes-Barbosa A."/>
            <person name="Brown M.T."/>
            <person name="Hayes R.D."/>
            <person name="Mukherjee M."/>
            <person name="Okumura C.Y."/>
            <person name="Schneider R."/>
            <person name="Smith A.J."/>
            <person name="Vanacova S."/>
            <person name="Villalvazo M."/>
            <person name="Haas B.J."/>
            <person name="Pertea M."/>
            <person name="Feldblyum T.V."/>
            <person name="Utterback T.R."/>
            <person name="Shu C.L."/>
            <person name="Osoegawa K."/>
            <person name="de Jong P.J."/>
            <person name="Hrdy I."/>
            <person name="Horvathova L."/>
            <person name="Zubacova Z."/>
            <person name="Dolezal P."/>
            <person name="Malik S.B."/>
            <person name="Logsdon J.M. Jr."/>
            <person name="Henze K."/>
            <person name="Gupta A."/>
            <person name="Wang C.C."/>
            <person name="Dunne R.L."/>
            <person name="Upcroft J.A."/>
            <person name="Upcroft P."/>
            <person name="White O."/>
            <person name="Salzberg S.L."/>
            <person name="Tang P."/>
            <person name="Chiu C.-H."/>
            <person name="Lee Y.-S."/>
            <person name="Embley T.M."/>
            <person name="Coombs G.H."/>
            <person name="Mottram J.C."/>
            <person name="Tachezy J."/>
            <person name="Fraser-Liggett C.M."/>
            <person name="Johnson P.J."/>
        </authorList>
    </citation>
    <scope>NUCLEOTIDE SEQUENCE [LARGE SCALE GENOMIC DNA]</scope>
    <source>
        <strain evidence="1">G3</strain>
    </source>
</reference>
<dbReference type="VEuPathDB" id="TrichDB:TVAG_360570"/>
<dbReference type="KEGG" id="tva:4751939"/>
<dbReference type="EMBL" id="DS113870">
    <property type="protein sequence ID" value="EAX94211.1"/>
    <property type="molecule type" value="Genomic_DNA"/>
</dbReference>
<dbReference type="PANTHER" id="PTHR19051:SF32">
    <property type="entry name" value="KERATIN-ASSOCIATED PROTEIN 13-3"/>
    <property type="match status" value="1"/>
</dbReference>
<dbReference type="InParanoid" id="A2FLJ7"/>
<keyword evidence="2" id="KW-1185">Reference proteome</keyword>